<name>A0ABP6IP90_9ACTN</name>
<dbReference type="InterPro" id="IPR015035">
    <property type="entry name" value="DUF1918"/>
</dbReference>
<dbReference type="EMBL" id="BAAAVI010000064">
    <property type="protein sequence ID" value="GAA2899210.1"/>
    <property type="molecule type" value="Genomic_DNA"/>
</dbReference>
<keyword evidence="3" id="KW-1185">Reference proteome</keyword>
<evidence type="ECO:0000313" key="3">
    <source>
        <dbReference type="Proteomes" id="UP001500831"/>
    </source>
</evidence>
<feature type="domain" description="DUF1918" evidence="1">
    <location>
        <begin position="1"/>
        <end position="58"/>
    </location>
</feature>
<sequence length="68" mass="7481">MKAEVGDRLIVESAHLGEPRRIGIITALHHADGSPPYDVRWLDQQHDVMVFPGPDAHIEHPQATPGTP</sequence>
<evidence type="ECO:0000313" key="2">
    <source>
        <dbReference type="EMBL" id="GAA2899210.1"/>
    </source>
</evidence>
<dbReference type="Pfam" id="PF08940">
    <property type="entry name" value="DUF1918"/>
    <property type="match status" value="1"/>
</dbReference>
<dbReference type="SUPFAM" id="SSF50118">
    <property type="entry name" value="Cell growth inhibitor/plasmid maintenance toxic component"/>
    <property type="match status" value="1"/>
</dbReference>
<dbReference type="Proteomes" id="UP001500831">
    <property type="component" value="Unassembled WGS sequence"/>
</dbReference>
<evidence type="ECO:0000259" key="1">
    <source>
        <dbReference type="Pfam" id="PF08940"/>
    </source>
</evidence>
<dbReference type="RefSeq" id="WP_425582073.1">
    <property type="nucleotide sequence ID" value="NZ_BAAAVI010000064.1"/>
</dbReference>
<protein>
    <recommendedName>
        <fullName evidence="1">DUF1918 domain-containing protein</fullName>
    </recommendedName>
</protein>
<dbReference type="Gene3D" id="2.30.30.440">
    <property type="entry name" value="Domain of unknown function DUF1918"/>
    <property type="match status" value="1"/>
</dbReference>
<gene>
    <name evidence="2" type="ORF">GCM10010517_64720</name>
</gene>
<comment type="caution">
    <text evidence="2">The sequence shown here is derived from an EMBL/GenBank/DDBJ whole genome shotgun (WGS) entry which is preliminary data.</text>
</comment>
<organism evidence="2 3">
    <name type="scientific">Streptosporangium fragile</name>
    <dbReference type="NCBI Taxonomy" id="46186"/>
    <lineage>
        <taxon>Bacteria</taxon>
        <taxon>Bacillati</taxon>
        <taxon>Actinomycetota</taxon>
        <taxon>Actinomycetes</taxon>
        <taxon>Streptosporangiales</taxon>
        <taxon>Streptosporangiaceae</taxon>
        <taxon>Streptosporangium</taxon>
    </lineage>
</organism>
<proteinExistence type="predicted"/>
<reference evidence="3" key="1">
    <citation type="journal article" date="2019" name="Int. J. Syst. Evol. Microbiol.">
        <title>The Global Catalogue of Microorganisms (GCM) 10K type strain sequencing project: providing services to taxonomists for standard genome sequencing and annotation.</title>
        <authorList>
            <consortium name="The Broad Institute Genomics Platform"/>
            <consortium name="The Broad Institute Genome Sequencing Center for Infectious Disease"/>
            <person name="Wu L."/>
            <person name="Ma J."/>
        </authorList>
    </citation>
    <scope>NUCLEOTIDE SEQUENCE [LARGE SCALE GENOMIC DNA]</scope>
    <source>
        <strain evidence="3">JCM 6242</strain>
    </source>
</reference>
<accession>A0ABP6IP90</accession>